<evidence type="ECO:0000256" key="1">
    <source>
        <dbReference type="SAM" id="Phobius"/>
    </source>
</evidence>
<dbReference type="GO" id="GO:0006355">
    <property type="term" value="P:regulation of DNA-templated transcription"/>
    <property type="evidence" value="ECO:0007669"/>
    <property type="project" value="InterPro"/>
</dbReference>
<dbReference type="NCBIfam" id="TIGR02384">
    <property type="entry name" value="RelB_DinJ"/>
    <property type="match status" value="1"/>
</dbReference>
<dbReference type="OrthoDB" id="9804867at2"/>
<comment type="caution">
    <text evidence="2">The sequence shown here is derived from an EMBL/GenBank/DDBJ whole genome shotgun (WGS) entry which is preliminary data.</text>
</comment>
<dbReference type="InterPro" id="IPR007337">
    <property type="entry name" value="RelB/DinJ"/>
</dbReference>
<dbReference type="GeneID" id="82203804"/>
<keyword evidence="1" id="KW-0472">Membrane</keyword>
<keyword evidence="1" id="KW-1133">Transmembrane helix</keyword>
<dbReference type="Pfam" id="PF04221">
    <property type="entry name" value="RelB"/>
    <property type="match status" value="1"/>
</dbReference>
<keyword evidence="3" id="KW-1185">Reference proteome</keyword>
<dbReference type="AlphaFoldDB" id="A0A1U7NCY3"/>
<dbReference type="InterPro" id="IPR013321">
    <property type="entry name" value="Arc_rbn_hlx_hlx"/>
</dbReference>
<evidence type="ECO:0000313" key="2">
    <source>
        <dbReference type="EMBL" id="OLU36714.1"/>
    </source>
</evidence>
<sequence>MAVTNVSFEMNDKLKNQMEEICEDLGMSMDDAFQIFARKMVNEEGLPFEVTEADYPVDEKEEKLKKACAIAAAAAAVCALIALIVRLFHKKEEKKEERHFWF</sequence>
<feature type="transmembrane region" description="Helical" evidence="1">
    <location>
        <begin position="69"/>
        <end position="88"/>
    </location>
</feature>
<organism evidence="2 3">
    <name type="scientific">Ileibacterium valens</name>
    <dbReference type="NCBI Taxonomy" id="1862668"/>
    <lineage>
        <taxon>Bacteria</taxon>
        <taxon>Bacillati</taxon>
        <taxon>Bacillota</taxon>
        <taxon>Erysipelotrichia</taxon>
        <taxon>Erysipelotrichales</taxon>
        <taxon>Erysipelotrichaceae</taxon>
        <taxon>Ileibacterium</taxon>
    </lineage>
</organism>
<dbReference type="RefSeq" id="WP_075820949.1">
    <property type="nucleotide sequence ID" value="NZ_CAJUTZ010000003.1"/>
</dbReference>
<proteinExistence type="predicted"/>
<keyword evidence="1" id="KW-0812">Transmembrane</keyword>
<evidence type="ECO:0000313" key="3">
    <source>
        <dbReference type="Proteomes" id="UP000186341"/>
    </source>
</evidence>
<accession>A0A1U7NCY3</accession>
<dbReference type="Gene3D" id="1.10.1220.10">
    <property type="entry name" value="Met repressor-like"/>
    <property type="match status" value="1"/>
</dbReference>
<protein>
    <submittedName>
        <fullName evidence="2">Uncharacterized protein</fullName>
    </submittedName>
</protein>
<dbReference type="Proteomes" id="UP000186341">
    <property type="component" value="Unassembled WGS sequence"/>
</dbReference>
<name>A0A1U7NCY3_9FIRM</name>
<gene>
    <name evidence="2" type="ORF">BO222_11740</name>
</gene>
<reference evidence="2 3" key="1">
    <citation type="submission" date="2016-11" db="EMBL/GenBank/DDBJ databases">
        <title>Description of two novel members of the family Erysipelotrichaceae: Ileibacterium lipovorans gen. nov., sp. nov. and Dubosiella newyorkensis, gen. nov., sp. nov.</title>
        <authorList>
            <person name="Cox L.M."/>
            <person name="Sohn J."/>
            <person name="Tyrrell K.L."/>
            <person name="Citron D.M."/>
            <person name="Lawson P.A."/>
            <person name="Patel N.B."/>
            <person name="Iizumi T."/>
            <person name="Perez-Perez G.I."/>
            <person name="Goldstein E.J."/>
            <person name="Blaser M.J."/>
        </authorList>
    </citation>
    <scope>NUCLEOTIDE SEQUENCE [LARGE SCALE GENOMIC DNA]</scope>
    <source>
        <strain evidence="2 3">NYU-BL-A3</strain>
    </source>
</reference>
<dbReference type="EMBL" id="MPJW01000260">
    <property type="protein sequence ID" value="OLU36714.1"/>
    <property type="molecule type" value="Genomic_DNA"/>
</dbReference>